<dbReference type="InterPro" id="IPR017930">
    <property type="entry name" value="Myb_dom"/>
</dbReference>
<feature type="domain" description="Myb-like" evidence="7">
    <location>
        <begin position="344"/>
        <end position="367"/>
    </location>
</feature>
<evidence type="ECO:0000256" key="3">
    <source>
        <dbReference type="ARBA" id="ARBA00023242"/>
    </source>
</evidence>
<dbReference type="Proteomes" id="UP000694005">
    <property type="component" value="Chromosome A06"/>
</dbReference>
<dbReference type="PROSITE" id="PS51294">
    <property type="entry name" value="HTH_MYB"/>
    <property type="match status" value="1"/>
</dbReference>
<dbReference type="Gene3D" id="2.60.40.10">
    <property type="entry name" value="Immunoglobulins"/>
    <property type="match status" value="1"/>
</dbReference>
<sequence>MNMPLLDIQPRTLKFVVDLKKQSTCVVQLTNTTNLFVAFKVKTTSPKKYCVRPNVGVVAPKSSCEFSVIMQAFKEPPPDMVCKDKFLIQSTAVPEETTDEDITASMFSKAEGKHVEENKLRVTLVLPSNSPELSPVKGTLKQEAVFEDSILKDRVYGQSETLRPPQYESEIVKATKGGYATSNLEKEAEFDPIRYADDGRGIKSTHNLDTPAKMAMDLDQGFANGKASANSVSYSDEPKIPRNRDVVQMQQTDAQNIKALEESKLVKDIEGMKLKVNALESKLKQADSTISKLMEERSISFQHRESLQQELAELRTKKIVKEVHIGFPLLYVCVVAFISIVIGWASIASYLPQRTDNDIKNYWNTHLKKKLNKSESEERSFSENMALQTSATRNTINHKSTYASSTENISRLLEGWMRASPPKSNTANFFEEKLQNRTTNLIDHHHNQLPYEHVQGFWEEGHSKTIIVGDHDQGFSLLPKESEKNVNCDHDVQEDGDDVDDDHNNATSPLTPPLTFIEKWLLEETSAGVQMEEMSHLMEPSNML</sequence>
<name>A0A8D9D0L9_BRACM</name>
<dbReference type="PROSITE" id="PS50090">
    <property type="entry name" value="MYB_LIKE"/>
    <property type="match status" value="1"/>
</dbReference>
<evidence type="ECO:0008006" key="12">
    <source>
        <dbReference type="Google" id="ProtNLM"/>
    </source>
</evidence>
<evidence type="ECO:0000313" key="11">
    <source>
        <dbReference type="Proteomes" id="UP000694005"/>
    </source>
</evidence>
<dbReference type="AlphaFoldDB" id="A0A8D9D0L9"/>
<dbReference type="InterPro" id="IPR008962">
    <property type="entry name" value="PapD-like_sf"/>
</dbReference>
<organism evidence="10 11">
    <name type="scientific">Brassica campestris</name>
    <name type="common">Field mustard</name>
    <dbReference type="NCBI Taxonomy" id="3711"/>
    <lineage>
        <taxon>Eukaryota</taxon>
        <taxon>Viridiplantae</taxon>
        <taxon>Streptophyta</taxon>
        <taxon>Embryophyta</taxon>
        <taxon>Tracheophyta</taxon>
        <taxon>Spermatophyta</taxon>
        <taxon>Magnoliopsida</taxon>
        <taxon>eudicotyledons</taxon>
        <taxon>Gunneridae</taxon>
        <taxon>Pentapetalae</taxon>
        <taxon>rosids</taxon>
        <taxon>malvids</taxon>
        <taxon>Brassicales</taxon>
        <taxon>Brassicaceae</taxon>
        <taxon>Brassiceae</taxon>
        <taxon>Brassica</taxon>
    </lineage>
</organism>
<feature type="domain" description="HTH myb-type" evidence="9">
    <location>
        <begin position="344"/>
        <end position="371"/>
    </location>
</feature>
<accession>A0A8D9D0L9</accession>
<comment type="similarity">
    <text evidence="2">Belongs to the VAMP-associated protein (VAP) (TC 9.B.17) family.</text>
</comment>
<evidence type="ECO:0000256" key="5">
    <source>
        <dbReference type="SAM" id="MobiDB-lite"/>
    </source>
</evidence>
<dbReference type="InterPro" id="IPR016763">
    <property type="entry name" value="VAP"/>
</dbReference>
<dbReference type="SUPFAM" id="SSF46689">
    <property type="entry name" value="Homeodomain-like"/>
    <property type="match status" value="1"/>
</dbReference>
<dbReference type="GO" id="GO:0005789">
    <property type="term" value="C:endoplasmic reticulum membrane"/>
    <property type="evidence" value="ECO:0007669"/>
    <property type="project" value="InterPro"/>
</dbReference>
<dbReference type="InterPro" id="IPR001005">
    <property type="entry name" value="SANT/Myb"/>
</dbReference>
<evidence type="ECO:0000256" key="4">
    <source>
        <dbReference type="SAM" id="Coils"/>
    </source>
</evidence>
<dbReference type="CDD" id="cd00167">
    <property type="entry name" value="SANT"/>
    <property type="match status" value="1"/>
</dbReference>
<dbReference type="PANTHER" id="PTHR10809">
    <property type="entry name" value="VESICLE-ASSOCIATED MEMBRANE PROTEIN-ASSOCIATED PROTEIN"/>
    <property type="match status" value="1"/>
</dbReference>
<keyword evidence="6" id="KW-1133">Transmembrane helix</keyword>
<protein>
    <recommendedName>
        <fullName evidence="12">MSP domain-containing protein</fullName>
    </recommendedName>
</protein>
<feature type="transmembrane region" description="Helical" evidence="6">
    <location>
        <begin position="329"/>
        <end position="351"/>
    </location>
</feature>
<evidence type="ECO:0000259" key="7">
    <source>
        <dbReference type="PROSITE" id="PS50090"/>
    </source>
</evidence>
<dbReference type="FunFam" id="2.60.40.10:FF:000813">
    <property type="entry name" value="Vesicle-associated protein 1-1"/>
    <property type="match status" value="1"/>
</dbReference>
<dbReference type="Gramene" id="A06p05970.2_BraZ1">
    <property type="protein sequence ID" value="A06p05970.2_BraZ1.CDS"/>
    <property type="gene ID" value="A06g05970.2_BraZ1"/>
</dbReference>
<reference evidence="10 11" key="1">
    <citation type="submission" date="2021-07" db="EMBL/GenBank/DDBJ databases">
        <authorList>
            <consortium name="Genoscope - CEA"/>
            <person name="William W."/>
        </authorList>
    </citation>
    <scope>NUCLEOTIDE SEQUENCE [LARGE SCALE GENOMIC DNA]</scope>
</reference>
<evidence type="ECO:0000256" key="1">
    <source>
        <dbReference type="ARBA" id="ARBA00004123"/>
    </source>
</evidence>
<comment type="subcellular location">
    <subcellularLocation>
        <location evidence="1">Nucleus</location>
    </subcellularLocation>
</comment>
<dbReference type="Pfam" id="PF00635">
    <property type="entry name" value="Motile_Sperm"/>
    <property type="match status" value="1"/>
</dbReference>
<dbReference type="PANTHER" id="PTHR10809:SF45">
    <property type="entry name" value="VESICLE-ASSOCIATED PROTEIN 2-2"/>
    <property type="match status" value="1"/>
</dbReference>
<feature type="region of interest" description="Disordered" evidence="5">
    <location>
        <begin position="487"/>
        <end position="510"/>
    </location>
</feature>
<keyword evidence="6" id="KW-0812">Transmembrane</keyword>
<evidence type="ECO:0000256" key="6">
    <source>
        <dbReference type="SAM" id="Phobius"/>
    </source>
</evidence>
<dbReference type="PROSITE" id="PS50202">
    <property type="entry name" value="MSP"/>
    <property type="match status" value="1"/>
</dbReference>
<dbReference type="GO" id="GO:0005634">
    <property type="term" value="C:nucleus"/>
    <property type="evidence" value="ECO:0007669"/>
    <property type="project" value="UniProtKB-SubCell"/>
</dbReference>
<keyword evidence="4" id="KW-0175">Coiled coil</keyword>
<dbReference type="InterPro" id="IPR013783">
    <property type="entry name" value="Ig-like_fold"/>
</dbReference>
<evidence type="ECO:0000259" key="8">
    <source>
        <dbReference type="PROSITE" id="PS50202"/>
    </source>
</evidence>
<dbReference type="Pfam" id="PF00249">
    <property type="entry name" value="Myb_DNA-binding"/>
    <property type="match status" value="1"/>
</dbReference>
<dbReference type="InterPro" id="IPR000535">
    <property type="entry name" value="MSP_dom"/>
</dbReference>
<evidence type="ECO:0000313" key="10">
    <source>
        <dbReference type="EMBL" id="CAG7868357.1"/>
    </source>
</evidence>
<proteinExistence type="inferred from homology"/>
<feature type="domain" description="MSP" evidence="8">
    <location>
        <begin position="5"/>
        <end position="125"/>
    </location>
</feature>
<keyword evidence="6" id="KW-0472">Membrane</keyword>
<keyword evidence="3" id="KW-0539">Nucleus</keyword>
<feature type="coiled-coil region" evidence="4">
    <location>
        <begin position="269"/>
        <end position="296"/>
    </location>
</feature>
<gene>
    <name evidence="10" type="ORF">BRAPAZ1V2_A06P05970.2</name>
</gene>
<evidence type="ECO:0000256" key="2">
    <source>
        <dbReference type="ARBA" id="ARBA00008932"/>
    </source>
</evidence>
<dbReference type="SUPFAM" id="SSF49354">
    <property type="entry name" value="PapD-like"/>
    <property type="match status" value="1"/>
</dbReference>
<dbReference type="Gene3D" id="1.10.10.60">
    <property type="entry name" value="Homeodomain-like"/>
    <property type="match status" value="1"/>
</dbReference>
<evidence type="ECO:0000259" key="9">
    <source>
        <dbReference type="PROSITE" id="PS51294"/>
    </source>
</evidence>
<dbReference type="InterPro" id="IPR009057">
    <property type="entry name" value="Homeodomain-like_sf"/>
</dbReference>
<dbReference type="EMBL" id="LS974622">
    <property type="protein sequence ID" value="CAG7868357.1"/>
    <property type="molecule type" value="Genomic_DNA"/>
</dbReference>